<proteinExistence type="inferred from homology"/>
<dbReference type="STRING" id="1116229.S3D6X5"/>
<dbReference type="EMBL" id="KE145358">
    <property type="protein sequence ID" value="EPE32874.1"/>
    <property type="molecule type" value="Genomic_DNA"/>
</dbReference>
<evidence type="ECO:0000313" key="4">
    <source>
        <dbReference type="EMBL" id="EPE32874.1"/>
    </source>
</evidence>
<dbReference type="Gene3D" id="3.40.50.720">
    <property type="entry name" value="NAD(P)-binding Rossmann-like Domain"/>
    <property type="match status" value="1"/>
</dbReference>
<dbReference type="OrthoDB" id="542013at2759"/>
<dbReference type="eggNOG" id="KOG1208">
    <property type="taxonomic scope" value="Eukaryota"/>
</dbReference>
<dbReference type="PRINTS" id="PR00081">
    <property type="entry name" value="GDHRDH"/>
</dbReference>
<evidence type="ECO:0000256" key="3">
    <source>
        <dbReference type="ARBA" id="ARBA00023002"/>
    </source>
</evidence>
<dbReference type="OMA" id="DPCFCKT"/>
<organism evidence="4 5">
    <name type="scientific">Glarea lozoyensis (strain ATCC 20868 / MF5171)</name>
    <dbReference type="NCBI Taxonomy" id="1116229"/>
    <lineage>
        <taxon>Eukaryota</taxon>
        <taxon>Fungi</taxon>
        <taxon>Dikarya</taxon>
        <taxon>Ascomycota</taxon>
        <taxon>Pezizomycotina</taxon>
        <taxon>Leotiomycetes</taxon>
        <taxon>Helotiales</taxon>
        <taxon>Helotiaceae</taxon>
        <taxon>Glarea</taxon>
    </lineage>
</organism>
<dbReference type="PANTHER" id="PTHR24320:SF252">
    <property type="entry name" value="DEHYDROGENASE_REDUCTASE FAMILY PROTEIN, PUTATIVE (AFU_ORTHOLOGUE AFUA_3G08550)-RELATED"/>
    <property type="match status" value="1"/>
</dbReference>
<evidence type="ECO:0000256" key="2">
    <source>
        <dbReference type="ARBA" id="ARBA00022857"/>
    </source>
</evidence>
<dbReference type="PANTHER" id="PTHR24320">
    <property type="entry name" value="RETINOL DEHYDROGENASE"/>
    <property type="match status" value="1"/>
</dbReference>
<keyword evidence="5" id="KW-1185">Reference proteome</keyword>
<dbReference type="InterPro" id="IPR002347">
    <property type="entry name" value="SDR_fam"/>
</dbReference>
<dbReference type="GeneID" id="19464940"/>
<gene>
    <name evidence="4" type="ORF">GLAREA_05886</name>
</gene>
<keyword evidence="3" id="KW-0560">Oxidoreductase</keyword>
<dbReference type="Pfam" id="PF00106">
    <property type="entry name" value="adh_short"/>
    <property type="match status" value="1"/>
</dbReference>
<dbReference type="AlphaFoldDB" id="S3D6X5"/>
<keyword evidence="2" id="KW-0521">NADP</keyword>
<comment type="similarity">
    <text evidence="1">Belongs to the short-chain dehydrogenases/reductases (SDR) family.</text>
</comment>
<reference evidence="4 5" key="1">
    <citation type="journal article" date="2013" name="BMC Genomics">
        <title>Genomics-driven discovery of the pneumocandin biosynthetic gene cluster in the fungus Glarea lozoyensis.</title>
        <authorList>
            <person name="Chen L."/>
            <person name="Yue Q."/>
            <person name="Zhang X."/>
            <person name="Xiang M."/>
            <person name="Wang C."/>
            <person name="Li S."/>
            <person name="Che Y."/>
            <person name="Ortiz-Lopez F.J."/>
            <person name="Bills G.F."/>
            <person name="Liu X."/>
            <person name="An Z."/>
        </authorList>
    </citation>
    <scope>NUCLEOTIDE SEQUENCE [LARGE SCALE GENOMIC DNA]</scope>
    <source>
        <strain evidence="5">ATCC 20868 / MF5171</strain>
    </source>
</reference>
<accession>S3D6X5</accession>
<dbReference type="SUPFAM" id="SSF51735">
    <property type="entry name" value="NAD(P)-binding Rossmann-fold domains"/>
    <property type="match status" value="1"/>
</dbReference>
<sequence length="336" mass="36531">MALSVRDFLHVQLFLDIPKPTASFSGKTIIITGANSGLGKEAAKHIVALSASKVILACRSVSSGKAAKLEIETALKCRTDVLEVWELDLESDISVKAFANRVNHLPQLDVLINNAGISAEKFSLVYGTERTLGVNVIGTFLLSLLVLPKLRETAKKFNTTPHMTFVGSAMHSTANYPKKFDGDFFTWSCEKENVNLNNQYALSKYIQLLLVNKLASHIDPLPSTTSKESNKIIINSLDPCFCGTTGLFRDVSGGKRIFLKIFNLFSRTPEKGSRLIVGAAAAGRETHGGWLRAGEVRETVEMVRGVEGVERGERVWRDLVGRVEGLGVGVGGLVEG</sequence>
<dbReference type="KEGG" id="glz:GLAREA_05886"/>
<protein>
    <submittedName>
        <fullName evidence="4">NAD(P)-binding Rossmann-fold containing protein</fullName>
    </submittedName>
</protein>
<dbReference type="HOGENOM" id="CLU_010194_44_4_1"/>
<dbReference type="InterPro" id="IPR036291">
    <property type="entry name" value="NAD(P)-bd_dom_sf"/>
</dbReference>
<evidence type="ECO:0000313" key="5">
    <source>
        <dbReference type="Proteomes" id="UP000016922"/>
    </source>
</evidence>
<evidence type="ECO:0000256" key="1">
    <source>
        <dbReference type="ARBA" id="ARBA00006484"/>
    </source>
</evidence>
<dbReference type="RefSeq" id="XP_008079491.1">
    <property type="nucleotide sequence ID" value="XM_008081300.1"/>
</dbReference>
<dbReference type="GO" id="GO:0016491">
    <property type="term" value="F:oxidoreductase activity"/>
    <property type="evidence" value="ECO:0007669"/>
    <property type="project" value="UniProtKB-KW"/>
</dbReference>
<name>S3D6X5_GLAL2</name>
<dbReference type="Proteomes" id="UP000016922">
    <property type="component" value="Unassembled WGS sequence"/>
</dbReference>